<name>A0A3N7ESV6_POPTR</name>
<evidence type="ECO:0000313" key="2">
    <source>
        <dbReference type="Proteomes" id="UP000006729"/>
    </source>
</evidence>
<sequence length="40" mass="4761">MSDHEQCSLFCTINHLVMWFKSTYNRISGKKTRGQKLSRE</sequence>
<proteinExistence type="predicted"/>
<reference evidence="1 2" key="1">
    <citation type="journal article" date="2006" name="Science">
        <title>The genome of black cottonwood, Populus trichocarpa (Torr. &amp; Gray).</title>
        <authorList>
            <person name="Tuskan G.A."/>
            <person name="Difazio S."/>
            <person name="Jansson S."/>
            <person name="Bohlmann J."/>
            <person name="Grigoriev I."/>
            <person name="Hellsten U."/>
            <person name="Putnam N."/>
            <person name="Ralph S."/>
            <person name="Rombauts S."/>
            <person name="Salamov A."/>
            <person name="Schein J."/>
            <person name="Sterck L."/>
            <person name="Aerts A."/>
            <person name="Bhalerao R.R."/>
            <person name="Bhalerao R.P."/>
            <person name="Blaudez D."/>
            <person name="Boerjan W."/>
            <person name="Brun A."/>
            <person name="Brunner A."/>
            <person name="Busov V."/>
            <person name="Campbell M."/>
            <person name="Carlson J."/>
            <person name="Chalot M."/>
            <person name="Chapman J."/>
            <person name="Chen G.L."/>
            <person name="Cooper D."/>
            <person name="Coutinho P.M."/>
            <person name="Couturier J."/>
            <person name="Covert S."/>
            <person name="Cronk Q."/>
            <person name="Cunningham R."/>
            <person name="Davis J."/>
            <person name="Degroeve S."/>
            <person name="Dejardin A."/>
            <person name="Depamphilis C."/>
            <person name="Detter J."/>
            <person name="Dirks B."/>
            <person name="Dubchak I."/>
            <person name="Duplessis S."/>
            <person name="Ehlting J."/>
            <person name="Ellis B."/>
            <person name="Gendler K."/>
            <person name="Goodstein D."/>
            <person name="Gribskov M."/>
            <person name="Grimwood J."/>
            <person name="Groover A."/>
            <person name="Gunter L."/>
            <person name="Hamberger B."/>
            <person name="Heinze B."/>
            <person name="Helariutta Y."/>
            <person name="Henrissat B."/>
            <person name="Holligan D."/>
            <person name="Holt R."/>
            <person name="Huang W."/>
            <person name="Islam-Faridi N."/>
            <person name="Jones S."/>
            <person name="Jones-Rhoades M."/>
            <person name="Jorgensen R."/>
            <person name="Joshi C."/>
            <person name="Kangasjarvi J."/>
            <person name="Karlsson J."/>
            <person name="Kelleher C."/>
            <person name="Kirkpatrick R."/>
            <person name="Kirst M."/>
            <person name="Kohler A."/>
            <person name="Kalluri U."/>
            <person name="Larimer F."/>
            <person name="Leebens-Mack J."/>
            <person name="Leple J.C."/>
            <person name="Locascio P."/>
            <person name="Lou Y."/>
            <person name="Lucas S."/>
            <person name="Martin F."/>
            <person name="Montanini B."/>
            <person name="Napoli C."/>
            <person name="Nelson D.R."/>
            <person name="Nelson C."/>
            <person name="Nieminen K."/>
            <person name="Nilsson O."/>
            <person name="Pereda V."/>
            <person name="Peter G."/>
            <person name="Philippe R."/>
            <person name="Pilate G."/>
            <person name="Poliakov A."/>
            <person name="Razumovskaya J."/>
            <person name="Richardson P."/>
            <person name="Rinaldi C."/>
            <person name="Ritland K."/>
            <person name="Rouze P."/>
            <person name="Ryaboy D."/>
            <person name="Schmutz J."/>
            <person name="Schrader J."/>
            <person name="Segerman B."/>
            <person name="Shin H."/>
            <person name="Siddiqui A."/>
            <person name="Sterky F."/>
            <person name="Terry A."/>
            <person name="Tsai C.J."/>
            <person name="Uberbacher E."/>
            <person name="Unneberg P."/>
            <person name="Vahala J."/>
            <person name="Wall K."/>
            <person name="Wessler S."/>
            <person name="Yang G."/>
            <person name="Yin T."/>
            <person name="Douglas C."/>
            <person name="Marra M."/>
            <person name="Sandberg G."/>
            <person name="Van de Peer Y."/>
            <person name="Rokhsar D."/>
        </authorList>
    </citation>
    <scope>NUCLEOTIDE SEQUENCE [LARGE SCALE GENOMIC DNA]</scope>
    <source>
        <strain evidence="2">cv. Nisqually</strain>
    </source>
</reference>
<dbReference type="InParanoid" id="A0A3N7ESV6"/>
<dbReference type="EMBL" id="CM009293">
    <property type="protein sequence ID" value="RQO89243.1"/>
    <property type="molecule type" value="Genomic_DNA"/>
</dbReference>
<organism evidence="1 2">
    <name type="scientific">Populus trichocarpa</name>
    <name type="common">Western balsam poplar</name>
    <name type="synonym">Populus balsamifera subsp. trichocarpa</name>
    <dbReference type="NCBI Taxonomy" id="3694"/>
    <lineage>
        <taxon>Eukaryota</taxon>
        <taxon>Viridiplantae</taxon>
        <taxon>Streptophyta</taxon>
        <taxon>Embryophyta</taxon>
        <taxon>Tracheophyta</taxon>
        <taxon>Spermatophyta</taxon>
        <taxon>Magnoliopsida</taxon>
        <taxon>eudicotyledons</taxon>
        <taxon>Gunneridae</taxon>
        <taxon>Pentapetalae</taxon>
        <taxon>rosids</taxon>
        <taxon>fabids</taxon>
        <taxon>Malpighiales</taxon>
        <taxon>Salicaceae</taxon>
        <taxon>Saliceae</taxon>
        <taxon>Populus</taxon>
    </lineage>
</organism>
<gene>
    <name evidence="1" type="ORF">POPTR_004G118501</name>
</gene>
<accession>A0A3N7ESV6</accession>
<dbReference type="Proteomes" id="UP000006729">
    <property type="component" value="Chromosome 4"/>
</dbReference>
<protein>
    <submittedName>
        <fullName evidence="1">Uncharacterized protein</fullName>
    </submittedName>
</protein>
<keyword evidence="2" id="KW-1185">Reference proteome</keyword>
<dbReference type="AlphaFoldDB" id="A0A3N7ESV6"/>
<evidence type="ECO:0000313" key="1">
    <source>
        <dbReference type="EMBL" id="RQO89243.1"/>
    </source>
</evidence>